<dbReference type="Pfam" id="PF00440">
    <property type="entry name" value="TetR_N"/>
    <property type="match status" value="1"/>
</dbReference>
<dbReference type="OrthoDB" id="8961953at2"/>
<dbReference type="InterPro" id="IPR001647">
    <property type="entry name" value="HTH_TetR"/>
</dbReference>
<evidence type="ECO:0000256" key="4">
    <source>
        <dbReference type="PROSITE-ProRule" id="PRU00335"/>
    </source>
</evidence>
<gene>
    <name evidence="7" type="ORF">IP90_02786</name>
</gene>
<feature type="region of interest" description="Disordered" evidence="5">
    <location>
        <begin position="1"/>
        <end position="45"/>
    </location>
</feature>
<evidence type="ECO:0000313" key="7">
    <source>
        <dbReference type="EMBL" id="TWI00240.1"/>
    </source>
</evidence>
<accession>A0A562KXT1</accession>
<feature type="domain" description="HTH tetR-type" evidence="6">
    <location>
        <begin position="45"/>
        <end position="105"/>
    </location>
</feature>
<proteinExistence type="predicted"/>
<name>A0A562KXT1_9GAMM</name>
<dbReference type="SUPFAM" id="SSF48498">
    <property type="entry name" value="Tetracyclin repressor-like, C-terminal domain"/>
    <property type="match status" value="1"/>
</dbReference>
<dbReference type="PROSITE" id="PS50977">
    <property type="entry name" value="HTH_TETR_2"/>
    <property type="match status" value="1"/>
</dbReference>
<keyword evidence="3" id="KW-0804">Transcription</keyword>
<dbReference type="SUPFAM" id="SSF46689">
    <property type="entry name" value="Homeodomain-like"/>
    <property type="match status" value="1"/>
</dbReference>
<dbReference type="RefSeq" id="WP_144900278.1">
    <property type="nucleotide sequence ID" value="NZ_VLKN01000007.1"/>
</dbReference>
<evidence type="ECO:0000256" key="1">
    <source>
        <dbReference type="ARBA" id="ARBA00023015"/>
    </source>
</evidence>
<dbReference type="PRINTS" id="PR00455">
    <property type="entry name" value="HTHTETR"/>
</dbReference>
<dbReference type="PANTHER" id="PTHR30055:SF234">
    <property type="entry name" value="HTH-TYPE TRANSCRIPTIONAL REGULATOR BETI"/>
    <property type="match status" value="1"/>
</dbReference>
<dbReference type="InterPro" id="IPR036271">
    <property type="entry name" value="Tet_transcr_reg_TetR-rel_C_sf"/>
</dbReference>
<dbReference type="GO" id="GO:0000976">
    <property type="term" value="F:transcription cis-regulatory region binding"/>
    <property type="evidence" value="ECO:0007669"/>
    <property type="project" value="TreeGrafter"/>
</dbReference>
<keyword evidence="1" id="KW-0805">Transcription regulation</keyword>
<comment type="caution">
    <text evidence="7">The sequence shown here is derived from an EMBL/GenBank/DDBJ whole genome shotgun (WGS) entry which is preliminary data.</text>
</comment>
<dbReference type="AlphaFoldDB" id="A0A562KXT1"/>
<dbReference type="InterPro" id="IPR023772">
    <property type="entry name" value="DNA-bd_HTH_TetR-type_CS"/>
</dbReference>
<evidence type="ECO:0000313" key="8">
    <source>
        <dbReference type="Proteomes" id="UP000315167"/>
    </source>
</evidence>
<sequence length="241" mass="26225">MKSQTLPRGATGPRTKAHKQITGKPAPAKRASAKRTPGRPQRDAQDLRQQLLDATVTCFVRDGIAATSLRAIAAQAGVTPALLHYYFGDKAQLQEAFIEERMLPAFAIVRGAVQRAGDDVAATVAAFTNGLIEAVRQQPWWPQVWVREVLCEGGALRDLLVTRIAPELARVIAARFAAAQSRGELNSDLDPRLLMTSLIGLTLLPIAGAPIWRSIFEADDIALDDVRRHALALLDRGLELK</sequence>
<evidence type="ECO:0000259" key="6">
    <source>
        <dbReference type="PROSITE" id="PS50977"/>
    </source>
</evidence>
<keyword evidence="8" id="KW-1185">Reference proteome</keyword>
<protein>
    <submittedName>
        <fullName evidence="7">TetR family transcriptional regulator</fullName>
    </submittedName>
</protein>
<feature type="DNA-binding region" description="H-T-H motif" evidence="4">
    <location>
        <begin position="68"/>
        <end position="87"/>
    </location>
</feature>
<dbReference type="PANTHER" id="PTHR30055">
    <property type="entry name" value="HTH-TYPE TRANSCRIPTIONAL REGULATOR RUTR"/>
    <property type="match status" value="1"/>
</dbReference>
<evidence type="ECO:0000256" key="3">
    <source>
        <dbReference type="ARBA" id="ARBA00023163"/>
    </source>
</evidence>
<dbReference type="InterPro" id="IPR009057">
    <property type="entry name" value="Homeodomain-like_sf"/>
</dbReference>
<dbReference type="Proteomes" id="UP000315167">
    <property type="component" value="Unassembled WGS sequence"/>
</dbReference>
<dbReference type="Gene3D" id="1.10.357.10">
    <property type="entry name" value="Tetracycline Repressor, domain 2"/>
    <property type="match status" value="1"/>
</dbReference>
<reference evidence="7 8" key="1">
    <citation type="journal article" date="2015" name="Stand. Genomic Sci.">
        <title>Genomic Encyclopedia of Bacterial and Archaeal Type Strains, Phase III: the genomes of soil and plant-associated and newly described type strains.</title>
        <authorList>
            <person name="Whitman W.B."/>
            <person name="Woyke T."/>
            <person name="Klenk H.P."/>
            <person name="Zhou Y."/>
            <person name="Lilburn T.G."/>
            <person name="Beck B.J."/>
            <person name="De Vos P."/>
            <person name="Vandamme P."/>
            <person name="Eisen J.A."/>
            <person name="Garrity G."/>
            <person name="Hugenholtz P."/>
            <person name="Kyrpides N.C."/>
        </authorList>
    </citation>
    <scope>NUCLEOTIDE SEQUENCE [LARGE SCALE GENOMIC DNA]</scope>
    <source>
        <strain evidence="7 8">CGMCC 1.10821</strain>
    </source>
</reference>
<organism evidence="7 8">
    <name type="scientific">Luteimonas cucumeris</name>
    <dbReference type="NCBI Taxonomy" id="985012"/>
    <lineage>
        <taxon>Bacteria</taxon>
        <taxon>Pseudomonadati</taxon>
        <taxon>Pseudomonadota</taxon>
        <taxon>Gammaproteobacteria</taxon>
        <taxon>Lysobacterales</taxon>
        <taxon>Lysobacteraceae</taxon>
        <taxon>Luteimonas</taxon>
    </lineage>
</organism>
<keyword evidence="2 4" id="KW-0238">DNA-binding</keyword>
<evidence type="ECO:0000256" key="5">
    <source>
        <dbReference type="SAM" id="MobiDB-lite"/>
    </source>
</evidence>
<dbReference type="PROSITE" id="PS01081">
    <property type="entry name" value="HTH_TETR_1"/>
    <property type="match status" value="1"/>
</dbReference>
<dbReference type="EMBL" id="VLKN01000007">
    <property type="protein sequence ID" value="TWI00240.1"/>
    <property type="molecule type" value="Genomic_DNA"/>
</dbReference>
<evidence type="ECO:0000256" key="2">
    <source>
        <dbReference type="ARBA" id="ARBA00023125"/>
    </source>
</evidence>
<dbReference type="InterPro" id="IPR050109">
    <property type="entry name" value="HTH-type_TetR-like_transc_reg"/>
</dbReference>
<dbReference type="GO" id="GO:0003700">
    <property type="term" value="F:DNA-binding transcription factor activity"/>
    <property type="evidence" value="ECO:0007669"/>
    <property type="project" value="TreeGrafter"/>
</dbReference>